<dbReference type="EMBL" id="CZAP01000024">
    <property type="protein sequence ID" value="CUQ13193.1"/>
    <property type="molecule type" value="Genomic_DNA"/>
</dbReference>
<accession>A0A174TSU3</accession>
<organism evidence="1 2">
    <name type="scientific">Bacteroides thetaiotaomicron</name>
    <dbReference type="NCBI Taxonomy" id="818"/>
    <lineage>
        <taxon>Bacteria</taxon>
        <taxon>Pseudomonadati</taxon>
        <taxon>Bacteroidota</taxon>
        <taxon>Bacteroidia</taxon>
        <taxon>Bacteroidales</taxon>
        <taxon>Bacteroidaceae</taxon>
        <taxon>Bacteroides</taxon>
    </lineage>
</organism>
<dbReference type="Proteomes" id="UP000095576">
    <property type="component" value="Unassembled WGS sequence"/>
</dbReference>
<name>A0A174TSU3_BACT4</name>
<dbReference type="AlphaFoldDB" id="A0A174TSU3"/>
<evidence type="ECO:0000313" key="2">
    <source>
        <dbReference type="Proteomes" id="UP000095576"/>
    </source>
</evidence>
<gene>
    <name evidence="1" type="ORF">ERS852511_04453</name>
</gene>
<proteinExistence type="predicted"/>
<reference evidence="1 2" key="1">
    <citation type="submission" date="2015-09" db="EMBL/GenBank/DDBJ databases">
        <authorList>
            <consortium name="Pathogen Informatics"/>
        </authorList>
    </citation>
    <scope>NUCLEOTIDE SEQUENCE [LARGE SCALE GENOMIC DNA]</scope>
    <source>
        <strain evidence="1 2">2789STDY5834899</strain>
    </source>
</reference>
<protein>
    <submittedName>
        <fullName evidence="1">Uncharacterized protein</fullName>
    </submittedName>
</protein>
<evidence type="ECO:0000313" key="1">
    <source>
        <dbReference type="EMBL" id="CUQ13193.1"/>
    </source>
</evidence>
<sequence length="56" mass="6308">MNTPASVNTRIKVRLIGFSRMGLFYLNKVLKARNIIIGTDGNCLICPDKSKLRIKD</sequence>